<keyword evidence="2" id="KW-0472">Membrane</keyword>
<feature type="compositionally biased region" description="Low complexity" evidence="1">
    <location>
        <begin position="148"/>
        <end position="166"/>
    </location>
</feature>
<feature type="region of interest" description="Disordered" evidence="1">
    <location>
        <begin position="148"/>
        <end position="169"/>
    </location>
</feature>
<evidence type="ECO:0000256" key="1">
    <source>
        <dbReference type="SAM" id="MobiDB-lite"/>
    </source>
</evidence>
<sequence>MWPRIHSETGYNIQCPFFLDDDVDGDPLLRVLDTPHTVGFRDLAPAGDEHGNNLVQRGEHLALGRPALRVGPVADATRAAAAATVRGGGRLRRQDRVDGLDEERGELFEPHALGGHHDVGGGGVVGVRVPLAGQRHGPVQRLRVGGRAAAEGARAQPGPAAAAAAVRSRRRRRRRRNALRLRLLLFLLLLLLHLLLLLFLLLLRLRVRGAAAASSRVGFGGGARVAPEPPARGGHAGHVGAQDAPAGEEGDAKAEQAGAGAEFQAPPATQRRRRAPRAAGASPGLRRGAREQVVQQDQRPLPHGARRRRGNRVPLVEKARVEVVVVVAVAAAAASRRGPPAGCSAAAAAAAAAAAPVVLGPDRQSGGARPQRERVVDRVPVRDDGERQPRRRRRRRRRHGRVASHSSRSFFPAGARGGSRGGGTKVNK</sequence>
<feature type="region of interest" description="Disordered" evidence="1">
    <location>
        <begin position="217"/>
        <end position="312"/>
    </location>
</feature>
<name>A0A8H7ZVE2_9FUNG</name>
<feature type="region of interest" description="Disordered" evidence="1">
    <location>
        <begin position="360"/>
        <end position="428"/>
    </location>
</feature>
<dbReference type="Proteomes" id="UP000673691">
    <property type="component" value="Unassembled WGS sequence"/>
</dbReference>
<keyword evidence="2" id="KW-0812">Transmembrane</keyword>
<organism evidence="3 4">
    <name type="scientific">Olpidium bornovanus</name>
    <dbReference type="NCBI Taxonomy" id="278681"/>
    <lineage>
        <taxon>Eukaryota</taxon>
        <taxon>Fungi</taxon>
        <taxon>Fungi incertae sedis</taxon>
        <taxon>Olpidiomycota</taxon>
        <taxon>Olpidiomycotina</taxon>
        <taxon>Olpidiomycetes</taxon>
        <taxon>Olpidiales</taxon>
        <taxon>Olpidiaceae</taxon>
        <taxon>Olpidium</taxon>
    </lineage>
</organism>
<feature type="compositionally biased region" description="Gly residues" evidence="1">
    <location>
        <begin position="415"/>
        <end position="428"/>
    </location>
</feature>
<proteinExistence type="predicted"/>
<evidence type="ECO:0000313" key="4">
    <source>
        <dbReference type="Proteomes" id="UP000673691"/>
    </source>
</evidence>
<protein>
    <submittedName>
        <fullName evidence="3">Uncharacterized protein</fullName>
    </submittedName>
</protein>
<dbReference type="EMBL" id="JAEFCI010006158">
    <property type="protein sequence ID" value="KAG5459872.1"/>
    <property type="molecule type" value="Genomic_DNA"/>
</dbReference>
<feature type="compositionally biased region" description="Basic residues" evidence="1">
    <location>
        <begin position="389"/>
        <end position="402"/>
    </location>
</feature>
<keyword evidence="2" id="KW-1133">Transmembrane helix</keyword>
<accession>A0A8H7ZVE2</accession>
<evidence type="ECO:0000313" key="3">
    <source>
        <dbReference type="EMBL" id="KAG5459872.1"/>
    </source>
</evidence>
<feature type="compositionally biased region" description="Low complexity" evidence="1">
    <location>
        <begin position="277"/>
        <end position="286"/>
    </location>
</feature>
<comment type="caution">
    <text evidence="3">The sequence shown here is derived from an EMBL/GenBank/DDBJ whole genome shotgun (WGS) entry which is preliminary data.</text>
</comment>
<gene>
    <name evidence="3" type="ORF">BJ554DRAFT_8156</name>
</gene>
<dbReference type="AlphaFoldDB" id="A0A8H7ZVE2"/>
<feature type="transmembrane region" description="Helical" evidence="2">
    <location>
        <begin position="179"/>
        <end position="203"/>
    </location>
</feature>
<keyword evidence="4" id="KW-1185">Reference proteome</keyword>
<evidence type="ECO:0000256" key="2">
    <source>
        <dbReference type="SAM" id="Phobius"/>
    </source>
</evidence>
<feature type="compositionally biased region" description="Low complexity" evidence="1">
    <location>
        <begin position="255"/>
        <end position="269"/>
    </location>
</feature>
<feature type="compositionally biased region" description="Basic and acidic residues" evidence="1">
    <location>
        <begin position="370"/>
        <end position="388"/>
    </location>
</feature>
<reference evidence="3 4" key="1">
    <citation type="journal article" name="Sci. Rep.">
        <title>Genome-scale phylogenetic analyses confirm Olpidium as the closest living zoosporic fungus to the non-flagellated, terrestrial fungi.</title>
        <authorList>
            <person name="Chang Y."/>
            <person name="Rochon D."/>
            <person name="Sekimoto S."/>
            <person name="Wang Y."/>
            <person name="Chovatia M."/>
            <person name="Sandor L."/>
            <person name="Salamov A."/>
            <person name="Grigoriev I.V."/>
            <person name="Stajich J.E."/>
            <person name="Spatafora J.W."/>
        </authorList>
    </citation>
    <scope>NUCLEOTIDE SEQUENCE [LARGE SCALE GENOMIC DNA]</scope>
    <source>
        <strain evidence="3">S191</strain>
    </source>
</reference>